<accession>M7ZSD7</accession>
<proteinExistence type="predicted"/>
<protein>
    <submittedName>
        <fullName evidence="1">Uncharacterized protein</fullName>
    </submittedName>
</protein>
<reference evidence="1" key="1">
    <citation type="journal article" date="2013" name="Nature">
        <title>Draft genome of the wheat A-genome progenitor Triticum urartu.</title>
        <authorList>
            <person name="Ling H.Q."/>
            <person name="Zhao S."/>
            <person name="Liu D."/>
            <person name="Wang J."/>
            <person name="Sun H."/>
            <person name="Zhang C."/>
            <person name="Fan H."/>
            <person name="Li D."/>
            <person name="Dong L."/>
            <person name="Tao Y."/>
            <person name="Gao C."/>
            <person name="Wu H."/>
            <person name="Li Y."/>
            <person name="Cui Y."/>
            <person name="Guo X."/>
            <person name="Zheng S."/>
            <person name="Wang B."/>
            <person name="Yu K."/>
            <person name="Liang Q."/>
            <person name="Yang W."/>
            <person name="Lou X."/>
            <person name="Chen J."/>
            <person name="Feng M."/>
            <person name="Jian J."/>
            <person name="Zhang X."/>
            <person name="Luo G."/>
            <person name="Jiang Y."/>
            <person name="Liu J."/>
            <person name="Wang Z."/>
            <person name="Sha Y."/>
            <person name="Zhang B."/>
            <person name="Wu H."/>
            <person name="Tang D."/>
            <person name="Shen Q."/>
            <person name="Xue P."/>
            <person name="Zou S."/>
            <person name="Wang X."/>
            <person name="Liu X."/>
            <person name="Wang F."/>
            <person name="Yang Y."/>
            <person name="An X."/>
            <person name="Dong Z."/>
            <person name="Zhang K."/>
            <person name="Zhang X."/>
            <person name="Luo M.C."/>
            <person name="Dvorak J."/>
            <person name="Tong Y."/>
            <person name="Wang J."/>
            <person name="Yang H."/>
            <person name="Li Z."/>
            <person name="Wang D."/>
            <person name="Zhang A."/>
            <person name="Wang J."/>
        </authorList>
    </citation>
    <scope>NUCLEOTIDE SEQUENCE</scope>
</reference>
<evidence type="ECO:0000313" key="1">
    <source>
        <dbReference type="EMBL" id="EMS51019.1"/>
    </source>
</evidence>
<organism evidence="1">
    <name type="scientific">Triticum urartu</name>
    <name type="common">Red wild einkorn</name>
    <name type="synonym">Crithodium urartu</name>
    <dbReference type="NCBI Taxonomy" id="4572"/>
    <lineage>
        <taxon>Eukaryota</taxon>
        <taxon>Viridiplantae</taxon>
        <taxon>Streptophyta</taxon>
        <taxon>Embryophyta</taxon>
        <taxon>Tracheophyta</taxon>
        <taxon>Spermatophyta</taxon>
        <taxon>Magnoliopsida</taxon>
        <taxon>Liliopsida</taxon>
        <taxon>Poales</taxon>
        <taxon>Poaceae</taxon>
        <taxon>BOP clade</taxon>
        <taxon>Pooideae</taxon>
        <taxon>Triticodae</taxon>
        <taxon>Triticeae</taxon>
        <taxon>Triticinae</taxon>
        <taxon>Triticum</taxon>
    </lineage>
</organism>
<sequence length="63" mass="6678">MAATAAALMRMVLLVVLLVQMLSVMAVSARTLTGDAWLTDGIGMPFFGSMAALHTCHPVWGLM</sequence>
<dbReference type="EMBL" id="KD225432">
    <property type="protein sequence ID" value="EMS51019.1"/>
    <property type="molecule type" value="Genomic_DNA"/>
</dbReference>
<dbReference type="AlphaFoldDB" id="M7ZSD7"/>
<name>M7ZSD7_TRIUA</name>
<gene>
    <name evidence="1" type="ORF">TRIUR3_21052</name>
</gene>